<gene>
    <name evidence="3" type="ORF">Dxin01_00490</name>
</gene>
<feature type="chain" id="PRO_5046456372" description="Copper-binding protein MbnP-like domain-containing protein" evidence="1">
    <location>
        <begin position="18"/>
        <end position="239"/>
    </location>
</feature>
<keyword evidence="1" id="KW-0732">Signal</keyword>
<feature type="signal peptide" evidence="1">
    <location>
        <begin position="1"/>
        <end position="17"/>
    </location>
</feature>
<dbReference type="InterPro" id="IPR046863">
    <property type="entry name" value="MbnP-like_dom"/>
</dbReference>
<name>A0ABP9V9B1_9DEIO</name>
<evidence type="ECO:0000259" key="2">
    <source>
        <dbReference type="Pfam" id="PF20243"/>
    </source>
</evidence>
<dbReference type="EMBL" id="BAABRN010000003">
    <property type="protein sequence ID" value="GAA5500765.1"/>
    <property type="molecule type" value="Genomic_DNA"/>
</dbReference>
<accession>A0ABP9V9B1</accession>
<dbReference type="Proteomes" id="UP001458946">
    <property type="component" value="Unassembled WGS sequence"/>
</dbReference>
<dbReference type="Pfam" id="PF20243">
    <property type="entry name" value="MbnP"/>
    <property type="match status" value="1"/>
</dbReference>
<keyword evidence="4" id="KW-1185">Reference proteome</keyword>
<evidence type="ECO:0000256" key="1">
    <source>
        <dbReference type="SAM" id="SignalP"/>
    </source>
</evidence>
<sequence>MKKIFLSLALLGGFASAAPLSLTLSVTDGTKPLVGPLTLPSGGSLNVSEVKLYVSHVALIKADGREVPVRGLTLTKLSSQTGFQNVRIFMGNAPVGEYRGVRFDVGVPRDQNHLDATSAPSPLSIEDGMYWAWNSGYIFMSVLGKTSVAGSEKDVALHVGGDNHRVTVNLADLQKPSTALSVGPQGASVPVTLNLAALLSKGLDGAAWDFSQPQYQQVHMGKVADQLADNARSAFGAGK</sequence>
<dbReference type="RefSeq" id="WP_353540745.1">
    <property type="nucleotide sequence ID" value="NZ_BAABRN010000003.1"/>
</dbReference>
<evidence type="ECO:0000313" key="3">
    <source>
        <dbReference type="EMBL" id="GAA5500765.1"/>
    </source>
</evidence>
<organism evidence="3 4">
    <name type="scientific">Deinococcus xinjiangensis</name>
    <dbReference type="NCBI Taxonomy" id="457454"/>
    <lineage>
        <taxon>Bacteria</taxon>
        <taxon>Thermotogati</taxon>
        <taxon>Deinococcota</taxon>
        <taxon>Deinococci</taxon>
        <taxon>Deinococcales</taxon>
        <taxon>Deinococcaceae</taxon>
        <taxon>Deinococcus</taxon>
    </lineage>
</organism>
<protein>
    <recommendedName>
        <fullName evidence="2">Copper-binding protein MbnP-like domain-containing protein</fullName>
    </recommendedName>
</protein>
<evidence type="ECO:0000313" key="4">
    <source>
        <dbReference type="Proteomes" id="UP001458946"/>
    </source>
</evidence>
<comment type="caution">
    <text evidence="3">The sequence shown here is derived from an EMBL/GenBank/DDBJ whole genome shotgun (WGS) entry which is preliminary data.</text>
</comment>
<feature type="domain" description="Copper-binding protein MbnP-like" evidence="2">
    <location>
        <begin position="20"/>
        <end position="204"/>
    </location>
</feature>
<proteinExistence type="predicted"/>
<reference evidence="3 4" key="1">
    <citation type="submission" date="2024-02" db="EMBL/GenBank/DDBJ databases">
        <title>Deinococcus xinjiangensis NBRC 107630.</title>
        <authorList>
            <person name="Ichikawa N."/>
            <person name="Katano-Makiyama Y."/>
            <person name="Hidaka K."/>
        </authorList>
    </citation>
    <scope>NUCLEOTIDE SEQUENCE [LARGE SCALE GENOMIC DNA]</scope>
    <source>
        <strain evidence="3 4">NBRC 107630</strain>
    </source>
</reference>